<feature type="non-terminal residue" evidence="7">
    <location>
        <position position="150"/>
    </location>
</feature>
<reference evidence="7" key="1">
    <citation type="submission" date="2021-02" db="EMBL/GenBank/DDBJ databases">
        <authorList>
            <person name="Dougan E. K."/>
            <person name="Rhodes N."/>
            <person name="Thang M."/>
            <person name="Chan C."/>
        </authorList>
    </citation>
    <scope>NUCLEOTIDE SEQUENCE</scope>
</reference>
<gene>
    <name evidence="7" type="primary">mtcA2</name>
    <name evidence="7" type="ORF">SPIL2461_LOCUS16610</name>
</gene>
<dbReference type="GO" id="GO:0005216">
    <property type="term" value="F:monoatomic ion channel activity"/>
    <property type="evidence" value="ECO:0007669"/>
    <property type="project" value="InterPro"/>
</dbReference>
<feature type="domain" description="Ion transport" evidence="6">
    <location>
        <begin position="4"/>
        <end position="129"/>
    </location>
</feature>
<dbReference type="GO" id="GO:0016020">
    <property type="term" value="C:membrane"/>
    <property type="evidence" value="ECO:0007669"/>
    <property type="project" value="UniProtKB-SubCell"/>
</dbReference>
<evidence type="ECO:0000256" key="3">
    <source>
        <dbReference type="ARBA" id="ARBA00022989"/>
    </source>
</evidence>
<dbReference type="Gene3D" id="1.10.287.70">
    <property type="match status" value="1"/>
</dbReference>
<comment type="caution">
    <text evidence="7">The sequence shown here is derived from an EMBL/GenBank/DDBJ whole genome shotgun (WGS) entry which is preliminary data.</text>
</comment>
<dbReference type="SUPFAM" id="SSF81324">
    <property type="entry name" value="Voltage-gated potassium channels"/>
    <property type="match status" value="1"/>
</dbReference>
<keyword evidence="3 5" id="KW-1133">Transmembrane helix</keyword>
<feature type="transmembrane region" description="Helical" evidence="5">
    <location>
        <begin position="85"/>
        <end position="106"/>
    </location>
</feature>
<evidence type="ECO:0000256" key="4">
    <source>
        <dbReference type="ARBA" id="ARBA00023136"/>
    </source>
</evidence>
<protein>
    <submittedName>
        <fullName evidence="7">MtcA2 protein</fullName>
    </submittedName>
</protein>
<evidence type="ECO:0000313" key="8">
    <source>
        <dbReference type="Proteomes" id="UP000649617"/>
    </source>
</evidence>
<keyword evidence="2 5" id="KW-0812">Transmembrane</keyword>
<evidence type="ECO:0000256" key="1">
    <source>
        <dbReference type="ARBA" id="ARBA00004141"/>
    </source>
</evidence>
<proteinExistence type="predicted"/>
<evidence type="ECO:0000256" key="2">
    <source>
        <dbReference type="ARBA" id="ARBA00022692"/>
    </source>
</evidence>
<evidence type="ECO:0000259" key="6">
    <source>
        <dbReference type="Pfam" id="PF00520"/>
    </source>
</evidence>
<evidence type="ECO:0000256" key="5">
    <source>
        <dbReference type="SAM" id="Phobius"/>
    </source>
</evidence>
<organism evidence="7 8">
    <name type="scientific">Symbiodinium pilosum</name>
    <name type="common">Dinoflagellate</name>
    <dbReference type="NCBI Taxonomy" id="2952"/>
    <lineage>
        <taxon>Eukaryota</taxon>
        <taxon>Sar</taxon>
        <taxon>Alveolata</taxon>
        <taxon>Dinophyceae</taxon>
        <taxon>Suessiales</taxon>
        <taxon>Symbiodiniaceae</taxon>
        <taxon>Symbiodinium</taxon>
    </lineage>
</organism>
<feature type="transmembrane region" description="Helical" evidence="5">
    <location>
        <begin position="12"/>
        <end position="33"/>
    </location>
</feature>
<dbReference type="InterPro" id="IPR005821">
    <property type="entry name" value="Ion_trans_dom"/>
</dbReference>
<keyword evidence="4 5" id="KW-0472">Membrane</keyword>
<feature type="non-terminal residue" evidence="7">
    <location>
        <position position="1"/>
    </location>
</feature>
<keyword evidence="8" id="KW-1185">Reference proteome</keyword>
<accession>A0A812VM85</accession>
<comment type="subcellular location">
    <subcellularLocation>
        <location evidence="1">Membrane</location>
        <topology evidence="1">Multi-pass membrane protein</topology>
    </subcellularLocation>
</comment>
<dbReference type="Pfam" id="PF00520">
    <property type="entry name" value="Ion_trans"/>
    <property type="match status" value="1"/>
</dbReference>
<name>A0A812VM85_SYMPI</name>
<dbReference type="OrthoDB" id="430927at2759"/>
<sequence>KRSSLKDAWFVFDLLLVLLTIGEVWILTFILAVTGQKASMIQGTGLLRMLRLVRVLRLTRMTKLLRACPELMIVLKGLAYATRSVSVFFGVWMILIYFCSVMFRLFADGSEIGAAAYFDSVLSVMNTLFLRGIFSQNADFIIGITSVDPW</sequence>
<evidence type="ECO:0000313" key="7">
    <source>
        <dbReference type="EMBL" id="CAE7632329.1"/>
    </source>
</evidence>
<dbReference type="AlphaFoldDB" id="A0A812VM85"/>
<dbReference type="Proteomes" id="UP000649617">
    <property type="component" value="Unassembled WGS sequence"/>
</dbReference>
<dbReference type="EMBL" id="CAJNIZ010042690">
    <property type="protein sequence ID" value="CAE7632329.1"/>
    <property type="molecule type" value="Genomic_DNA"/>
</dbReference>
<feature type="transmembrane region" description="Helical" evidence="5">
    <location>
        <begin position="112"/>
        <end position="130"/>
    </location>
</feature>